<evidence type="ECO:0000256" key="2">
    <source>
        <dbReference type="ARBA" id="ARBA00023002"/>
    </source>
</evidence>
<dbReference type="GeneID" id="30034373"/>
<reference evidence="6 7" key="1">
    <citation type="submission" date="2016-02" db="EMBL/GenBank/DDBJ databases">
        <title>Complete genome sequence and transcriptome regulation of the pentose utilising yeast Sugiyamaella lignohabitans.</title>
        <authorList>
            <person name="Bellasio M."/>
            <person name="Peymann A."/>
            <person name="Valli M."/>
            <person name="Sipitzky M."/>
            <person name="Graf A."/>
            <person name="Sauer M."/>
            <person name="Marx H."/>
            <person name="Mattanovich D."/>
        </authorList>
    </citation>
    <scope>NUCLEOTIDE SEQUENCE [LARGE SCALE GENOMIC DNA]</scope>
    <source>
        <strain evidence="6 7">CBS 10342</strain>
    </source>
</reference>
<comment type="catalytic activity">
    <reaction evidence="4">
        <text>a (2E,4E)-dienoyl-CoA + NADPH + H(+) = a 4,5-saturated-(3E)-enoyl-CoA + NADP(+)</text>
        <dbReference type="Rhea" id="RHEA:45912"/>
        <dbReference type="ChEBI" id="CHEBI:15378"/>
        <dbReference type="ChEBI" id="CHEBI:57783"/>
        <dbReference type="ChEBI" id="CHEBI:58349"/>
        <dbReference type="ChEBI" id="CHEBI:85101"/>
        <dbReference type="ChEBI" id="CHEBI:85493"/>
        <dbReference type="EC" id="1.3.1.124"/>
    </reaction>
</comment>
<dbReference type="PRINTS" id="PR00081">
    <property type="entry name" value="GDHRDH"/>
</dbReference>
<dbReference type="InterPro" id="IPR045017">
    <property type="entry name" value="DECR2-like"/>
</dbReference>
<accession>A0A167CRD2</accession>
<protein>
    <recommendedName>
        <fullName evidence="3">2,4-dienoyl-CoA reductase [(3E)-enoyl-CoA-producing]</fullName>
        <ecNumber evidence="3">1.3.1.124</ecNumber>
    </recommendedName>
</protein>
<gene>
    <name evidence="6" type="primary">SPS19</name>
    <name evidence="6" type="ORF">AWJ20_246</name>
</gene>
<dbReference type="CDD" id="cd05369">
    <property type="entry name" value="TER_DECR_SDR_a"/>
    <property type="match status" value="1"/>
</dbReference>
<dbReference type="GO" id="GO:0008670">
    <property type="term" value="F:2,4-dienoyl-CoA reductase (NADPH) activity"/>
    <property type="evidence" value="ECO:0007669"/>
    <property type="project" value="InterPro"/>
</dbReference>
<dbReference type="RefSeq" id="XP_018734492.1">
    <property type="nucleotide sequence ID" value="XM_018879404.1"/>
</dbReference>
<dbReference type="EMBL" id="CP014501">
    <property type="protein sequence ID" value="ANB12015.1"/>
    <property type="molecule type" value="Genomic_DNA"/>
</dbReference>
<proteinExistence type="predicted"/>
<evidence type="ECO:0000256" key="3">
    <source>
        <dbReference type="ARBA" id="ARBA00026117"/>
    </source>
</evidence>
<dbReference type="Proteomes" id="UP000189580">
    <property type="component" value="Chromosome a"/>
</dbReference>
<keyword evidence="2" id="KW-0560">Oxidoreductase</keyword>
<comment type="catalytic activity">
    <reaction evidence="5">
        <text>a (2E,4Z)-dienoyl-CoA + NADPH + H(+) = a 4,5-saturated-(3E)-enoyl-CoA + NADP(+)</text>
        <dbReference type="Rhea" id="RHEA:61892"/>
        <dbReference type="ChEBI" id="CHEBI:15378"/>
        <dbReference type="ChEBI" id="CHEBI:57783"/>
        <dbReference type="ChEBI" id="CHEBI:58349"/>
        <dbReference type="ChEBI" id="CHEBI:85099"/>
        <dbReference type="ChEBI" id="CHEBI:85493"/>
        <dbReference type="EC" id="1.3.1.124"/>
    </reaction>
</comment>
<dbReference type="EC" id="1.3.1.124" evidence="3"/>
<dbReference type="Pfam" id="PF13561">
    <property type="entry name" value="adh_short_C2"/>
    <property type="match status" value="1"/>
</dbReference>
<dbReference type="InterPro" id="IPR036291">
    <property type="entry name" value="NAD(P)-bd_dom_sf"/>
</dbReference>
<evidence type="ECO:0000313" key="6">
    <source>
        <dbReference type="EMBL" id="ANB12015.1"/>
    </source>
</evidence>
<sequence length="291" mass="30580">MPNTLGQSYLQTSPWKKNLFDGKVVFVTGGAGSICRVEVEALVLLGANAAIIGRRKDVTEKAAEEIGQLRPGAKVIGIGGVDVRDVKSLASAVDTTVGQLGRIDFVIAGAAGNFLANVANLSANAFKTVVDIDLLGSYNTFKATFDELRKNKGHIIFISATLHYTGLPMQVHASAAKAGVDSLMRTLAVELGPLGIRSNAIAPGPIAGTEGMDRLSGKNDPNRFNRIPLQRYGTTTEIADATVYLFSDASSYITGTVTVVDGGSWQTGSVTASSAMYPTKITELNSKTAKL</sequence>
<dbReference type="SUPFAM" id="SSF51735">
    <property type="entry name" value="NAD(P)-binding Rossmann-fold domains"/>
    <property type="match status" value="1"/>
</dbReference>
<organism evidence="6 7">
    <name type="scientific">Sugiyamaella lignohabitans</name>
    <dbReference type="NCBI Taxonomy" id="796027"/>
    <lineage>
        <taxon>Eukaryota</taxon>
        <taxon>Fungi</taxon>
        <taxon>Dikarya</taxon>
        <taxon>Ascomycota</taxon>
        <taxon>Saccharomycotina</taxon>
        <taxon>Dipodascomycetes</taxon>
        <taxon>Dipodascales</taxon>
        <taxon>Trichomonascaceae</taxon>
        <taxon>Sugiyamaella</taxon>
    </lineage>
</organism>
<dbReference type="KEGG" id="slb:AWJ20_246"/>
<dbReference type="OrthoDB" id="2136131at2759"/>
<dbReference type="PANTHER" id="PTHR43296">
    <property type="entry name" value="PEROXISOMAL 2,4-DIENOYL-COA REDUCTASE"/>
    <property type="match status" value="1"/>
</dbReference>
<evidence type="ECO:0000256" key="1">
    <source>
        <dbReference type="ARBA" id="ARBA00022857"/>
    </source>
</evidence>
<dbReference type="AlphaFoldDB" id="A0A167CRD2"/>
<keyword evidence="7" id="KW-1185">Reference proteome</keyword>
<evidence type="ECO:0000313" key="7">
    <source>
        <dbReference type="Proteomes" id="UP000189580"/>
    </source>
</evidence>
<dbReference type="GO" id="GO:0009062">
    <property type="term" value="P:fatty acid catabolic process"/>
    <property type="evidence" value="ECO:0007669"/>
    <property type="project" value="InterPro"/>
</dbReference>
<name>A0A167CRD2_9ASCO</name>
<dbReference type="GO" id="GO:0005777">
    <property type="term" value="C:peroxisome"/>
    <property type="evidence" value="ECO:0007669"/>
    <property type="project" value="TreeGrafter"/>
</dbReference>
<evidence type="ECO:0000256" key="4">
    <source>
        <dbReference type="ARBA" id="ARBA00048009"/>
    </source>
</evidence>
<dbReference type="InterPro" id="IPR002347">
    <property type="entry name" value="SDR_fam"/>
</dbReference>
<dbReference type="Gene3D" id="3.40.50.720">
    <property type="entry name" value="NAD(P)-binding Rossmann-like Domain"/>
    <property type="match status" value="1"/>
</dbReference>
<keyword evidence="1" id="KW-0521">NADP</keyword>
<evidence type="ECO:0000256" key="5">
    <source>
        <dbReference type="ARBA" id="ARBA00048340"/>
    </source>
</evidence>
<dbReference type="PANTHER" id="PTHR43296:SF2">
    <property type="entry name" value="PEROXISOMAL 2,4-DIENOYL-COA REDUCTASE [(3E)-ENOYL-COA-PRODUCING]"/>
    <property type="match status" value="1"/>
</dbReference>